<dbReference type="EMBL" id="BK015784">
    <property type="protein sequence ID" value="DAE24767.1"/>
    <property type="molecule type" value="Genomic_DNA"/>
</dbReference>
<sequence>MEIIITNAGLAAIVNGEATGTAAVQITKIGLGSGRYTPSKTQTALQAEFKQIDVIEGGDTGDNSIHVAIRDDSEDSYAVYEFGLYLADGTLFAVTSQQSVILQKVSTSQALLSVDIKFDGIDSTSITFEGMTYSFAAATTENAGICELATEAETLAGTDSQRAVTPSALAKLLATDTRAGLIKTASADEAKTGTDAEKAVTPAALKAAVDARAASDEVAAGGSSTTSFLTPKSVLAIEAGTGKKGLVELATEAEAKAGTDATKAMTPATVKAAFDNAFASATEEQAGTVRLATPDEAKAGTDETTAVSPATMKAAVDDRAASAEEVSVGTSTSKFVTPATLKTVIDALNLTIAELTARAEELEGGSEPDAPQVLPLGD</sequence>
<dbReference type="Pfam" id="PF12571">
    <property type="entry name" value="Phage_tail_fib"/>
    <property type="match status" value="1"/>
</dbReference>
<feature type="domain" description="Phage tail fibre protein N-terminal" evidence="1">
    <location>
        <begin position="3"/>
        <end position="98"/>
    </location>
</feature>
<name>A0A8S5QZT2_9CAUD</name>
<accession>A0A8S5QZT2</accession>
<protein>
    <submittedName>
        <fullName evidence="2">LONG TAIL FIBER PROTEIN</fullName>
    </submittedName>
</protein>
<evidence type="ECO:0000313" key="2">
    <source>
        <dbReference type="EMBL" id="DAE24767.1"/>
    </source>
</evidence>
<reference evidence="2" key="1">
    <citation type="journal article" date="2021" name="Proc. Natl. Acad. Sci. U.S.A.">
        <title>A Catalog of Tens of Thousands of Viruses from Human Metagenomes Reveals Hidden Associations with Chronic Diseases.</title>
        <authorList>
            <person name="Tisza M.J."/>
            <person name="Buck C.B."/>
        </authorList>
    </citation>
    <scope>NUCLEOTIDE SEQUENCE</scope>
    <source>
        <strain evidence="2">CteBs22</strain>
    </source>
</reference>
<organism evidence="2">
    <name type="scientific">Myoviridae sp. cteBs22</name>
    <dbReference type="NCBI Taxonomy" id="2826675"/>
    <lineage>
        <taxon>Viruses</taxon>
        <taxon>Duplodnaviria</taxon>
        <taxon>Heunggongvirae</taxon>
        <taxon>Uroviricota</taxon>
        <taxon>Caudoviricetes</taxon>
    </lineage>
</organism>
<evidence type="ECO:0000259" key="1">
    <source>
        <dbReference type="Pfam" id="PF12571"/>
    </source>
</evidence>
<dbReference type="InterPro" id="IPR022225">
    <property type="entry name" value="Phage_tail_fibre_N"/>
</dbReference>
<proteinExistence type="predicted"/>